<accession>A0ABW1PEB6</accession>
<keyword evidence="1" id="KW-0812">Transmembrane</keyword>
<gene>
    <name evidence="2" type="ORF">ACFP3R_29480</name>
</gene>
<keyword evidence="3" id="KW-1185">Reference proteome</keyword>
<keyword evidence="1" id="KW-0472">Membrane</keyword>
<comment type="caution">
    <text evidence="2">The sequence shown here is derived from an EMBL/GenBank/DDBJ whole genome shotgun (WGS) entry which is preliminary data.</text>
</comment>
<evidence type="ECO:0008006" key="4">
    <source>
        <dbReference type="Google" id="ProtNLM"/>
    </source>
</evidence>
<evidence type="ECO:0000256" key="1">
    <source>
        <dbReference type="SAM" id="Phobius"/>
    </source>
</evidence>
<feature type="transmembrane region" description="Helical" evidence="1">
    <location>
        <begin position="42"/>
        <end position="64"/>
    </location>
</feature>
<dbReference type="Proteomes" id="UP001596220">
    <property type="component" value="Unassembled WGS sequence"/>
</dbReference>
<organism evidence="2 3">
    <name type="scientific">Saccharothrix lopnurensis</name>
    <dbReference type="NCBI Taxonomy" id="1670621"/>
    <lineage>
        <taxon>Bacteria</taxon>
        <taxon>Bacillati</taxon>
        <taxon>Actinomycetota</taxon>
        <taxon>Actinomycetes</taxon>
        <taxon>Pseudonocardiales</taxon>
        <taxon>Pseudonocardiaceae</taxon>
        <taxon>Saccharothrix</taxon>
    </lineage>
</organism>
<sequence length="71" mass="7509">MTSATRQRFIPSSTRLSALYLLVGVLFTALNGWRMARAGEVAVFPAIGLVAGLALVVVAVVGLATHRRSAR</sequence>
<proteinExistence type="predicted"/>
<name>A0ABW1PEB6_9PSEU</name>
<keyword evidence="1" id="KW-1133">Transmembrane helix</keyword>
<evidence type="ECO:0000313" key="3">
    <source>
        <dbReference type="Proteomes" id="UP001596220"/>
    </source>
</evidence>
<protein>
    <recommendedName>
        <fullName evidence="4">DUF202 domain-containing protein</fullName>
    </recommendedName>
</protein>
<reference evidence="3" key="1">
    <citation type="journal article" date="2019" name="Int. J. Syst. Evol. Microbiol.">
        <title>The Global Catalogue of Microorganisms (GCM) 10K type strain sequencing project: providing services to taxonomists for standard genome sequencing and annotation.</title>
        <authorList>
            <consortium name="The Broad Institute Genomics Platform"/>
            <consortium name="The Broad Institute Genome Sequencing Center for Infectious Disease"/>
            <person name="Wu L."/>
            <person name="Ma J."/>
        </authorList>
    </citation>
    <scope>NUCLEOTIDE SEQUENCE [LARGE SCALE GENOMIC DNA]</scope>
    <source>
        <strain evidence="3">CGMCC 4.7246</strain>
    </source>
</reference>
<dbReference type="EMBL" id="JBHSQO010000043">
    <property type="protein sequence ID" value="MFC6093423.1"/>
    <property type="molecule type" value="Genomic_DNA"/>
</dbReference>
<evidence type="ECO:0000313" key="2">
    <source>
        <dbReference type="EMBL" id="MFC6093423.1"/>
    </source>
</evidence>
<dbReference type="RefSeq" id="WP_380640614.1">
    <property type="nucleotide sequence ID" value="NZ_JBHSQO010000043.1"/>
</dbReference>